<feature type="transmembrane region" description="Helical" evidence="6">
    <location>
        <begin position="33"/>
        <end position="52"/>
    </location>
</feature>
<feature type="transmembrane region" description="Helical" evidence="6">
    <location>
        <begin position="92"/>
        <end position="116"/>
    </location>
</feature>
<reference evidence="7 8" key="1">
    <citation type="submission" date="2011-12" db="EMBL/GenBank/DDBJ databases">
        <title>The Genome Sequence of Prevotella maculosa OT 289.</title>
        <authorList>
            <consortium name="The Broad Institute Genome Sequencing Platform"/>
            <person name="Earl A."/>
            <person name="Ward D."/>
            <person name="Feldgarden M."/>
            <person name="Gevers D."/>
            <person name="Izard J."/>
            <person name="Blanton J.M."/>
            <person name="Mathney J."/>
            <person name="Tanner A.C."/>
            <person name="Dewhirst F.E."/>
            <person name="Young S.K."/>
            <person name="Zeng Q."/>
            <person name="Gargeya S."/>
            <person name="Fitzgerald M."/>
            <person name="Haas B."/>
            <person name="Abouelleil A."/>
            <person name="Alvarado L."/>
            <person name="Arachchi H.M."/>
            <person name="Berlin A."/>
            <person name="Chapman S.B."/>
            <person name="Gearin G."/>
            <person name="Goldberg J."/>
            <person name="Griggs A."/>
            <person name="Gujja S."/>
            <person name="Hansen M."/>
            <person name="Heiman D."/>
            <person name="Howarth C."/>
            <person name="Larimer J."/>
            <person name="Lui A."/>
            <person name="MacDonald P.J.P."/>
            <person name="McCowen C."/>
            <person name="Montmayeur A."/>
            <person name="Murphy C."/>
            <person name="Neiman D."/>
            <person name="Pearson M."/>
            <person name="Priest M."/>
            <person name="Roberts A."/>
            <person name="Saif S."/>
            <person name="Shea T."/>
            <person name="Sisk P."/>
            <person name="Stolte C."/>
            <person name="Sykes S."/>
            <person name="Wortman J."/>
            <person name="Nusbaum C."/>
            <person name="Birren B."/>
        </authorList>
    </citation>
    <scope>NUCLEOTIDE SEQUENCE [LARGE SCALE GENOMIC DNA]</scope>
    <source>
        <strain evidence="7 8">OT 289</strain>
    </source>
</reference>
<dbReference type="PATRIC" id="fig|999422.3.peg.888"/>
<gene>
    <name evidence="7" type="ORF">HMPREF9944_00863</name>
</gene>
<dbReference type="EMBL" id="AGEK01000016">
    <property type="protein sequence ID" value="EHO73270.1"/>
    <property type="molecule type" value="Genomic_DNA"/>
</dbReference>
<protein>
    <recommendedName>
        <fullName evidence="9">Inner membrane protein YbhL</fullName>
    </recommendedName>
</protein>
<proteinExistence type="inferred from homology"/>
<feature type="transmembrane region" description="Helical" evidence="6">
    <location>
        <begin position="174"/>
        <end position="195"/>
    </location>
</feature>
<dbReference type="Proteomes" id="UP000003167">
    <property type="component" value="Unassembled WGS sequence"/>
</dbReference>
<evidence type="ECO:0000313" key="8">
    <source>
        <dbReference type="Proteomes" id="UP000003167"/>
    </source>
</evidence>
<organism evidence="7 8">
    <name type="scientific">Segatella maculosa OT 289</name>
    <dbReference type="NCBI Taxonomy" id="999422"/>
    <lineage>
        <taxon>Bacteria</taxon>
        <taxon>Pseudomonadati</taxon>
        <taxon>Bacteroidota</taxon>
        <taxon>Bacteroidia</taxon>
        <taxon>Bacteroidales</taxon>
        <taxon>Prevotellaceae</taxon>
        <taxon>Segatella</taxon>
    </lineage>
</organism>
<keyword evidence="3 6" id="KW-0812">Transmembrane</keyword>
<dbReference type="GO" id="GO:0005886">
    <property type="term" value="C:plasma membrane"/>
    <property type="evidence" value="ECO:0007669"/>
    <property type="project" value="TreeGrafter"/>
</dbReference>
<accession>H1HL19</accession>
<dbReference type="OrthoDB" id="9793828at2"/>
<dbReference type="RefSeq" id="WP_008564644.1">
    <property type="nucleotide sequence ID" value="NZ_JH594501.1"/>
</dbReference>
<keyword evidence="4 6" id="KW-1133">Transmembrane helix</keyword>
<sequence>MDYKEFEESVKEQEYGTREFALSEAFPALMRKVYLWMTFALAISGIVAYGVATSPNLLYLIYSNKLVFWGILIAELVLVWKISGSLWKENRSLAATTAMFTVFSALNGATLSYIFVIFAPTAIIKTFFITAGTFAATAAYGYFTKKNLAGLGSFLFMALFGLIIALAVNMFLKSAMFDLIISLVGVALFVGLTAWDSQNIKRQLAMAPDMSEASQKIALCGALDLYLDFINMFIYLLRLLGRNN</sequence>
<dbReference type="Pfam" id="PF01027">
    <property type="entry name" value="Bax1-I"/>
    <property type="match status" value="1"/>
</dbReference>
<evidence type="ECO:0000313" key="7">
    <source>
        <dbReference type="EMBL" id="EHO73270.1"/>
    </source>
</evidence>
<comment type="similarity">
    <text evidence="2 6">Belongs to the BI1 family.</text>
</comment>
<dbReference type="HOGENOM" id="CLU_058671_1_1_10"/>
<evidence type="ECO:0000256" key="6">
    <source>
        <dbReference type="RuleBase" id="RU004379"/>
    </source>
</evidence>
<comment type="caution">
    <text evidence="7">The sequence shown here is derived from an EMBL/GenBank/DDBJ whole genome shotgun (WGS) entry which is preliminary data.</text>
</comment>
<evidence type="ECO:0000256" key="5">
    <source>
        <dbReference type="ARBA" id="ARBA00023136"/>
    </source>
</evidence>
<dbReference type="STRING" id="999422.HMPREF9944_00863"/>
<dbReference type="CDD" id="cd10432">
    <property type="entry name" value="BI-1-like_bacterial"/>
    <property type="match status" value="1"/>
</dbReference>
<feature type="transmembrane region" description="Helical" evidence="6">
    <location>
        <begin position="58"/>
        <end position="80"/>
    </location>
</feature>
<feature type="transmembrane region" description="Helical" evidence="6">
    <location>
        <begin position="216"/>
        <end position="237"/>
    </location>
</feature>
<keyword evidence="8" id="KW-1185">Reference proteome</keyword>
<dbReference type="PANTHER" id="PTHR23291">
    <property type="entry name" value="BAX INHIBITOR-RELATED"/>
    <property type="match status" value="1"/>
</dbReference>
<name>H1HL19_9BACT</name>
<feature type="transmembrane region" description="Helical" evidence="6">
    <location>
        <begin position="122"/>
        <end position="143"/>
    </location>
</feature>
<feature type="transmembrane region" description="Helical" evidence="6">
    <location>
        <begin position="148"/>
        <end position="168"/>
    </location>
</feature>
<dbReference type="PANTHER" id="PTHR23291:SF50">
    <property type="entry name" value="PROTEIN LIFEGUARD 4"/>
    <property type="match status" value="1"/>
</dbReference>
<dbReference type="AlphaFoldDB" id="H1HL19"/>
<evidence type="ECO:0000256" key="1">
    <source>
        <dbReference type="ARBA" id="ARBA00004141"/>
    </source>
</evidence>
<evidence type="ECO:0000256" key="4">
    <source>
        <dbReference type="ARBA" id="ARBA00022989"/>
    </source>
</evidence>
<keyword evidence="5 6" id="KW-0472">Membrane</keyword>
<evidence type="ECO:0000256" key="3">
    <source>
        <dbReference type="ARBA" id="ARBA00022692"/>
    </source>
</evidence>
<evidence type="ECO:0008006" key="9">
    <source>
        <dbReference type="Google" id="ProtNLM"/>
    </source>
</evidence>
<comment type="subcellular location">
    <subcellularLocation>
        <location evidence="1">Membrane</location>
        <topology evidence="1">Multi-pass membrane protein</topology>
    </subcellularLocation>
</comment>
<dbReference type="InterPro" id="IPR006214">
    <property type="entry name" value="Bax_inhibitor_1-related"/>
</dbReference>
<evidence type="ECO:0000256" key="2">
    <source>
        <dbReference type="ARBA" id="ARBA00010350"/>
    </source>
</evidence>